<organism evidence="1">
    <name type="scientific">Candidatus Kentrum sp. DK</name>
    <dbReference type="NCBI Taxonomy" id="2126562"/>
    <lineage>
        <taxon>Bacteria</taxon>
        <taxon>Pseudomonadati</taxon>
        <taxon>Pseudomonadota</taxon>
        <taxon>Gammaproteobacteria</taxon>
        <taxon>Candidatus Kentrum</taxon>
    </lineage>
</organism>
<reference evidence="1" key="1">
    <citation type="submission" date="2019-02" db="EMBL/GenBank/DDBJ databases">
        <authorList>
            <person name="Gruber-Vodicka R. H."/>
            <person name="Seah K. B. B."/>
        </authorList>
    </citation>
    <scope>NUCLEOTIDE SEQUENCE</scope>
    <source>
        <strain evidence="1">BECK_DK161</strain>
    </source>
</reference>
<dbReference type="AlphaFoldDB" id="A0A450T314"/>
<gene>
    <name evidence="1" type="ORF">BECKDK2373C_GA0170839_108520</name>
</gene>
<sequence length="175" mass="18655">MTKICANSRRIVDYLTRISLVPKLCLGTREGEAPLPGSEAELPGLGFPSRAWEPEKNRNCLPCRSGIAFIREGLLSEHDFPANSWRGGLFPAIPGFWVPPIPGGMTGPVNFHGQGWKKPATSSRQADAGTQLPGTVTGLVAALAALGIPTQSVGTRKQRGPLRGRALRCRGMSSV</sequence>
<name>A0A450T314_9GAMM</name>
<protein>
    <submittedName>
        <fullName evidence="1">Uncharacterized protein</fullName>
    </submittedName>
</protein>
<proteinExistence type="predicted"/>
<evidence type="ECO:0000313" key="1">
    <source>
        <dbReference type="EMBL" id="VFJ60915.1"/>
    </source>
</evidence>
<dbReference type="EMBL" id="CAADEY010000085">
    <property type="protein sequence ID" value="VFJ60915.1"/>
    <property type="molecule type" value="Genomic_DNA"/>
</dbReference>
<accession>A0A450T314</accession>